<sequence>MPSTLYTATEEMTNTLRVIRLLMEPCTDQLSDLLRSLVSPTSFPTVIKWEIRRLSRLTKSQRELILPNSGVYSGNYDDMDISILYILLRNLSGIQAHIKGWGNSPESADRSVSANIERIRLARNNCAHYKKGMSNTEFNQVWSEIRAAVVDLDKALGIGNKYQEVVDFVRNDTMDPMFVWGMTCMFQIVYFTCISGKTEEDGEQVKQKIQKLESSQQKINERNIPPNIQEQHKTLLESWLKGDKPFHEIHSFPDILDKVQLQNITTIIGGPGSGKTTTARHLALRLQNDCEFEIVPVDDITEIKQYGHPKCKLVFILDDVIGVFGVEFEKLTNLERYRESILNALGERSKVLFTCRKAVYNEAAKLNSFVLDKRYLVDLEDSDNQLNAEDRKHILNNHCKPNNISLKPDELPNVSSTIGYMMFPLLCKLFCSKSEYQALGKEFFENPYVCIRKEMDYLQGHKKIQYASLIMCMFCQNAITEIMMTEEDPKFMEIKQKVFQKCRVSGWNSEIKDSLDHMINTFTIRTDKGYSLIHDSVFEVLAFHYGNQHQEDMLEYMSSRFVAKKFSISDTSDDPSDLHIRILEKHYSAFAKRLVRDLKDLEFYDVFMNTNLKNKCICSAFIDELNKMSYHEINYSFFEKKENLSDILAKTNKMRLSEESKTGFVEWRRHSLLVGNSLVFGYGQAKNNFRAINWVVSYGHSQLLQFLFDQVTKHGKSIRRVLDWEIKTGRKSSYIKNLTEQVRLLLLSCYGGDIEVVKLLLKHCDIESSGLGHIDIVDLLIKSGADRMKAMDMADFLFVKLHVLVM</sequence>
<dbReference type="GeneID" id="111113907"/>
<evidence type="ECO:0000313" key="4">
    <source>
        <dbReference type="RefSeq" id="XP_022307905.1"/>
    </source>
</evidence>
<dbReference type="Pfam" id="PF20720">
    <property type="entry name" value="nSTAND3"/>
    <property type="match status" value="1"/>
</dbReference>
<keyword evidence="3" id="KW-1185">Reference proteome</keyword>
<reference evidence="4" key="1">
    <citation type="submission" date="2025-08" db="UniProtKB">
        <authorList>
            <consortium name="RefSeq"/>
        </authorList>
    </citation>
    <scope>IDENTIFICATION</scope>
    <source>
        <tissue evidence="4">Whole sample</tissue>
    </source>
</reference>
<evidence type="ECO:0000259" key="2">
    <source>
        <dbReference type="Pfam" id="PF20720"/>
    </source>
</evidence>
<dbReference type="OrthoDB" id="5964200at2759"/>
<dbReference type="RefSeq" id="XP_022307905.1">
    <property type="nucleotide sequence ID" value="XM_022452197.1"/>
</dbReference>
<dbReference type="InterPro" id="IPR027417">
    <property type="entry name" value="P-loop_NTPase"/>
</dbReference>
<dbReference type="InterPro" id="IPR041249">
    <property type="entry name" value="HEPN_DZIP3"/>
</dbReference>
<dbReference type="InterPro" id="IPR036770">
    <property type="entry name" value="Ankyrin_rpt-contain_sf"/>
</dbReference>
<dbReference type="SUPFAM" id="SSF52540">
    <property type="entry name" value="P-loop containing nucleoside triphosphate hydrolases"/>
    <property type="match status" value="1"/>
</dbReference>
<organism evidence="3 4">
    <name type="scientific">Crassostrea virginica</name>
    <name type="common">Eastern oyster</name>
    <dbReference type="NCBI Taxonomy" id="6565"/>
    <lineage>
        <taxon>Eukaryota</taxon>
        <taxon>Metazoa</taxon>
        <taxon>Spiralia</taxon>
        <taxon>Lophotrochozoa</taxon>
        <taxon>Mollusca</taxon>
        <taxon>Bivalvia</taxon>
        <taxon>Autobranchia</taxon>
        <taxon>Pteriomorphia</taxon>
        <taxon>Ostreida</taxon>
        <taxon>Ostreoidea</taxon>
        <taxon>Ostreidae</taxon>
        <taxon>Crassostrea</taxon>
    </lineage>
</organism>
<evidence type="ECO:0000313" key="3">
    <source>
        <dbReference type="Proteomes" id="UP000694844"/>
    </source>
</evidence>
<dbReference type="KEGG" id="cvn:111113907"/>
<proteinExistence type="predicted"/>
<feature type="domain" description="DZIP3-like HEPN" evidence="1">
    <location>
        <begin position="56"/>
        <end position="177"/>
    </location>
</feature>
<dbReference type="AlphaFoldDB" id="A0A8B8BX80"/>
<dbReference type="Proteomes" id="UP000694844">
    <property type="component" value="Chromosome 9"/>
</dbReference>
<dbReference type="SUPFAM" id="SSF48403">
    <property type="entry name" value="Ankyrin repeat"/>
    <property type="match status" value="1"/>
</dbReference>
<dbReference type="Gene3D" id="3.40.50.300">
    <property type="entry name" value="P-loop containing nucleotide triphosphate hydrolases"/>
    <property type="match status" value="1"/>
</dbReference>
<feature type="domain" description="Novel STAND NTPase 3" evidence="2">
    <location>
        <begin position="246"/>
        <end position="400"/>
    </location>
</feature>
<protein>
    <submittedName>
        <fullName evidence="4">Uncharacterized protein LOC111113907</fullName>
    </submittedName>
</protein>
<evidence type="ECO:0000259" key="1">
    <source>
        <dbReference type="Pfam" id="PF18738"/>
    </source>
</evidence>
<dbReference type="Pfam" id="PF18738">
    <property type="entry name" value="HEPN_DZIP3"/>
    <property type="match status" value="1"/>
</dbReference>
<gene>
    <name evidence="4" type="primary">LOC111113907</name>
</gene>
<accession>A0A8B8BX80</accession>
<name>A0A8B8BX80_CRAVI</name>
<dbReference type="Gene3D" id="1.25.40.20">
    <property type="entry name" value="Ankyrin repeat-containing domain"/>
    <property type="match status" value="1"/>
</dbReference>
<dbReference type="InterPro" id="IPR049050">
    <property type="entry name" value="nSTAND3"/>
</dbReference>